<evidence type="ECO:0000256" key="6">
    <source>
        <dbReference type="ARBA" id="ARBA00047597"/>
    </source>
</evidence>
<sequence length="303" mass="34330">MYEGSSHPCSFQCVDLILFSLLPEINSPDLSSLFVFTALYYRVAAEDMKQLDMAPEAVDYLYDKCSKEAMEKLIHSGLLRQELNLTAGFQIAWSDSTKCSKLIPGGVKEHTAALRAYVNGDTDFKETFNNQVETMGRNVSTYENNFNFKSLHFLLMDYMVRQKPQTCKSVYVMPEKKVTAKLGSKVRLGRFTTAELSFTKLKKMQDLEDEVILNITSCFFVKLGENICSKLIDTVLLSPAEEFIVESETVKTYDRETYTEIYLNATGQLGSHDCDIFSRSPAVVSTHVWLVLVLLCFSLSLFC</sequence>
<evidence type="ECO:0000256" key="5">
    <source>
        <dbReference type="ARBA" id="ARBA00022857"/>
    </source>
</evidence>
<dbReference type="PANTHER" id="PTHR10339:SF27">
    <property type="entry name" value="NAD(P)(+)--ARGININE ADP-RIBOSYLTRANSFERASE"/>
    <property type="match status" value="1"/>
</dbReference>
<reference evidence="8" key="1">
    <citation type="submission" date="2020-03" db="EMBL/GenBank/DDBJ databases">
        <authorList>
            <person name="Weist P."/>
        </authorList>
    </citation>
    <scope>NUCLEOTIDE SEQUENCE</scope>
</reference>
<keyword evidence="3 7" id="KW-0808">Transferase</keyword>
<evidence type="ECO:0000256" key="4">
    <source>
        <dbReference type="ARBA" id="ARBA00022695"/>
    </source>
</evidence>
<keyword evidence="9" id="KW-1185">Reference proteome</keyword>
<evidence type="ECO:0000256" key="2">
    <source>
        <dbReference type="ARBA" id="ARBA00022676"/>
    </source>
</evidence>
<gene>
    <name evidence="8" type="ORF">PLEPLA_LOCUS19784</name>
</gene>
<dbReference type="SUPFAM" id="SSF56399">
    <property type="entry name" value="ADP-ribosylation"/>
    <property type="match status" value="1"/>
</dbReference>
<evidence type="ECO:0000256" key="3">
    <source>
        <dbReference type="ARBA" id="ARBA00022679"/>
    </source>
</evidence>
<dbReference type="Pfam" id="PF01129">
    <property type="entry name" value="ART"/>
    <property type="match status" value="1"/>
</dbReference>
<comment type="caution">
    <text evidence="8">The sequence shown here is derived from an EMBL/GenBank/DDBJ whole genome shotgun (WGS) entry which is preliminary data.</text>
</comment>
<keyword evidence="7" id="KW-0520">NAD</keyword>
<organism evidence="8 9">
    <name type="scientific">Pleuronectes platessa</name>
    <name type="common">European plaice</name>
    <dbReference type="NCBI Taxonomy" id="8262"/>
    <lineage>
        <taxon>Eukaryota</taxon>
        <taxon>Metazoa</taxon>
        <taxon>Chordata</taxon>
        <taxon>Craniata</taxon>
        <taxon>Vertebrata</taxon>
        <taxon>Euteleostomi</taxon>
        <taxon>Actinopterygii</taxon>
        <taxon>Neopterygii</taxon>
        <taxon>Teleostei</taxon>
        <taxon>Neoteleostei</taxon>
        <taxon>Acanthomorphata</taxon>
        <taxon>Carangaria</taxon>
        <taxon>Pleuronectiformes</taxon>
        <taxon>Pleuronectoidei</taxon>
        <taxon>Pleuronectidae</taxon>
        <taxon>Pleuronectes</taxon>
    </lineage>
</organism>
<evidence type="ECO:0000313" key="8">
    <source>
        <dbReference type="EMBL" id="CAB1431727.1"/>
    </source>
</evidence>
<dbReference type="InterPro" id="IPR050999">
    <property type="entry name" value="ADP-ribosyltransferase_ARG"/>
</dbReference>
<comment type="similarity">
    <text evidence="1 7">Belongs to the Arg-specific ADP-ribosyltransferase family.</text>
</comment>
<keyword evidence="5 7" id="KW-0521">NADP</keyword>
<protein>
    <recommendedName>
        <fullName evidence="7">NAD(P)(+)--arginine ADP-ribosyltransferase</fullName>
        <ecNumber evidence="7">2.4.2.31</ecNumber>
    </recommendedName>
    <alternativeName>
        <fullName evidence="7">Mono(ADP-ribosyl)transferase</fullName>
    </alternativeName>
</protein>
<name>A0A9N7UJY2_PLEPL</name>
<dbReference type="PRINTS" id="PR00970">
    <property type="entry name" value="RIBTRNSFRASE"/>
</dbReference>
<evidence type="ECO:0000256" key="7">
    <source>
        <dbReference type="RuleBase" id="RU361228"/>
    </source>
</evidence>
<proteinExistence type="inferred from homology"/>
<keyword evidence="4" id="KW-0548">Nucleotidyltransferase</keyword>
<dbReference type="GO" id="GO:0003950">
    <property type="term" value="F:NAD+ poly-ADP-ribosyltransferase activity"/>
    <property type="evidence" value="ECO:0007669"/>
    <property type="project" value="TreeGrafter"/>
</dbReference>
<accession>A0A9N7UJY2</accession>
<dbReference type="GO" id="GO:0016779">
    <property type="term" value="F:nucleotidyltransferase activity"/>
    <property type="evidence" value="ECO:0007669"/>
    <property type="project" value="UniProtKB-KW"/>
</dbReference>
<dbReference type="Proteomes" id="UP001153269">
    <property type="component" value="Unassembled WGS sequence"/>
</dbReference>
<evidence type="ECO:0000313" key="9">
    <source>
        <dbReference type="Proteomes" id="UP001153269"/>
    </source>
</evidence>
<keyword evidence="2 7" id="KW-0328">Glycosyltransferase</keyword>
<dbReference type="EC" id="2.4.2.31" evidence="7"/>
<dbReference type="EMBL" id="CADEAL010001365">
    <property type="protein sequence ID" value="CAB1431727.1"/>
    <property type="molecule type" value="Genomic_DNA"/>
</dbReference>
<dbReference type="GO" id="GO:0106274">
    <property type="term" value="F:NAD+-protein-arginine ADP-ribosyltransferase activity"/>
    <property type="evidence" value="ECO:0007669"/>
    <property type="project" value="UniProtKB-EC"/>
</dbReference>
<dbReference type="AlphaFoldDB" id="A0A9N7UJY2"/>
<dbReference type="Gene3D" id="3.90.176.10">
    <property type="entry name" value="Toxin ADP-ribosyltransferase, Chain A, domain 1"/>
    <property type="match status" value="1"/>
</dbReference>
<dbReference type="PANTHER" id="PTHR10339">
    <property type="entry name" value="ADP-RIBOSYLTRANSFERASE"/>
    <property type="match status" value="1"/>
</dbReference>
<evidence type="ECO:0000256" key="1">
    <source>
        <dbReference type="ARBA" id="ARBA00009558"/>
    </source>
</evidence>
<dbReference type="InterPro" id="IPR000768">
    <property type="entry name" value="ART"/>
</dbReference>
<comment type="catalytic activity">
    <reaction evidence="6 7">
        <text>L-arginyl-[protein] + NAD(+) = N(omega)-(ADP-D-ribosyl)-L-arginyl-[protein] + nicotinamide + H(+)</text>
        <dbReference type="Rhea" id="RHEA:19149"/>
        <dbReference type="Rhea" id="RHEA-COMP:10532"/>
        <dbReference type="Rhea" id="RHEA-COMP:15087"/>
        <dbReference type="ChEBI" id="CHEBI:15378"/>
        <dbReference type="ChEBI" id="CHEBI:17154"/>
        <dbReference type="ChEBI" id="CHEBI:29965"/>
        <dbReference type="ChEBI" id="CHEBI:57540"/>
        <dbReference type="ChEBI" id="CHEBI:142554"/>
        <dbReference type="EC" id="2.4.2.31"/>
    </reaction>
</comment>